<dbReference type="RefSeq" id="WP_315650112.1">
    <property type="nucleotide sequence ID" value="NZ_JAVXZY010000003.1"/>
</dbReference>
<sequence length="284" mass="30850">MIAQDLTLITAAELPPERLHTAFNLAFADYVAGPFNLGLDQWPALLRRQGADLGLSRAVLNEHGEVLAFALVAPRPQSRRWRLATMGAVPAARGRGAAPALLDDFLQRGREAGLVALELEVFAQNERALRLYQGRGFSVVHELHGYVAEPGRMAAEPCEHRQVELPAAMGWLNQLAAAGFSDLPLQVMPESLQSAVGLQAWQRGSAQLLFTVPDEHSVQIASLIDRDAAQGDAEALLQALAAAHPHRRIRVPQLQRLDLGGAALRRAGAEPLSLYQLLMRLTLS</sequence>
<organism evidence="2 3">
    <name type="scientific">Roseateles aquae</name>
    <dbReference type="NCBI Taxonomy" id="3077235"/>
    <lineage>
        <taxon>Bacteria</taxon>
        <taxon>Pseudomonadati</taxon>
        <taxon>Pseudomonadota</taxon>
        <taxon>Betaproteobacteria</taxon>
        <taxon>Burkholderiales</taxon>
        <taxon>Sphaerotilaceae</taxon>
        <taxon>Roseateles</taxon>
    </lineage>
</organism>
<evidence type="ECO:0000259" key="1">
    <source>
        <dbReference type="PROSITE" id="PS51186"/>
    </source>
</evidence>
<dbReference type="Proteomes" id="UP001246372">
    <property type="component" value="Unassembled WGS sequence"/>
</dbReference>
<dbReference type="GO" id="GO:0016746">
    <property type="term" value="F:acyltransferase activity"/>
    <property type="evidence" value="ECO:0007669"/>
    <property type="project" value="UniProtKB-KW"/>
</dbReference>
<dbReference type="InterPro" id="IPR000182">
    <property type="entry name" value="GNAT_dom"/>
</dbReference>
<evidence type="ECO:0000313" key="3">
    <source>
        <dbReference type="Proteomes" id="UP001246372"/>
    </source>
</evidence>
<feature type="domain" description="N-acetyltransferase" evidence="1">
    <location>
        <begin position="9"/>
        <end position="158"/>
    </location>
</feature>
<gene>
    <name evidence="2" type="ORF">RQP53_09755</name>
</gene>
<dbReference type="Gene3D" id="3.40.630.30">
    <property type="match status" value="1"/>
</dbReference>
<dbReference type="EC" id="2.3.1.-" evidence="2"/>
<dbReference type="InterPro" id="IPR016181">
    <property type="entry name" value="Acyl_CoA_acyltransferase"/>
</dbReference>
<comment type="caution">
    <text evidence="2">The sequence shown here is derived from an EMBL/GenBank/DDBJ whole genome shotgun (WGS) entry which is preliminary data.</text>
</comment>
<name>A0ABU3PCH5_9BURK</name>
<evidence type="ECO:0000313" key="2">
    <source>
        <dbReference type="EMBL" id="MDT8999551.1"/>
    </source>
</evidence>
<keyword evidence="3" id="KW-1185">Reference proteome</keyword>
<dbReference type="Pfam" id="PF00583">
    <property type="entry name" value="Acetyltransf_1"/>
    <property type="match status" value="1"/>
</dbReference>
<proteinExistence type="predicted"/>
<keyword evidence="2" id="KW-0808">Transferase</keyword>
<dbReference type="SUPFAM" id="SSF55729">
    <property type="entry name" value="Acyl-CoA N-acyltransferases (Nat)"/>
    <property type="match status" value="1"/>
</dbReference>
<accession>A0ABU3PCH5</accession>
<protein>
    <submittedName>
        <fullName evidence="2">GNAT family N-acetyltransferase</fullName>
        <ecNumber evidence="2">2.3.1.-</ecNumber>
    </submittedName>
</protein>
<reference evidence="2" key="1">
    <citation type="submission" date="2023-09" db="EMBL/GenBank/DDBJ databases">
        <title>Paucibacter sp. APW11 Genome sequencing and assembly.</title>
        <authorList>
            <person name="Kim I."/>
        </authorList>
    </citation>
    <scope>NUCLEOTIDE SEQUENCE</scope>
    <source>
        <strain evidence="2">APW11</strain>
    </source>
</reference>
<dbReference type="PROSITE" id="PS51186">
    <property type="entry name" value="GNAT"/>
    <property type="match status" value="1"/>
</dbReference>
<dbReference type="EMBL" id="JAVXZY010000003">
    <property type="protein sequence ID" value="MDT8999551.1"/>
    <property type="molecule type" value="Genomic_DNA"/>
</dbReference>
<keyword evidence="2" id="KW-0012">Acyltransferase</keyword>